<dbReference type="PANTHER" id="PTHR46825:SF9">
    <property type="entry name" value="BETA-LACTAMASE-RELATED DOMAIN-CONTAINING PROTEIN"/>
    <property type="match status" value="1"/>
</dbReference>
<keyword evidence="1" id="KW-0732">Signal</keyword>
<dbReference type="SUPFAM" id="SSF56601">
    <property type="entry name" value="beta-lactamase/transpeptidase-like"/>
    <property type="match status" value="1"/>
</dbReference>
<dbReference type="EMBL" id="CP003364">
    <property type="protein sequence ID" value="AGA28547.1"/>
    <property type="molecule type" value="Genomic_DNA"/>
</dbReference>
<evidence type="ECO:0000313" key="3">
    <source>
        <dbReference type="EMBL" id="AGA28547.1"/>
    </source>
</evidence>
<dbReference type="AlphaFoldDB" id="L0DH09"/>
<dbReference type="InterPro" id="IPR012338">
    <property type="entry name" value="Beta-lactam/transpept-like"/>
</dbReference>
<dbReference type="OrthoDB" id="284523at2"/>
<protein>
    <submittedName>
        <fullName evidence="3">Penicillin-binding protein, beta-lactamase class C</fullName>
    </submittedName>
</protein>
<dbReference type="eggNOG" id="COG1680">
    <property type="taxonomic scope" value="Bacteria"/>
</dbReference>
<keyword evidence="4" id="KW-1185">Reference proteome</keyword>
<proteinExistence type="predicted"/>
<organism evidence="3 4">
    <name type="scientific">Singulisphaera acidiphila (strain ATCC BAA-1392 / DSM 18658 / VKM B-2454 / MOB10)</name>
    <dbReference type="NCBI Taxonomy" id="886293"/>
    <lineage>
        <taxon>Bacteria</taxon>
        <taxon>Pseudomonadati</taxon>
        <taxon>Planctomycetota</taxon>
        <taxon>Planctomycetia</taxon>
        <taxon>Isosphaerales</taxon>
        <taxon>Isosphaeraceae</taxon>
        <taxon>Singulisphaera</taxon>
    </lineage>
</organism>
<dbReference type="PANTHER" id="PTHR46825">
    <property type="entry name" value="D-ALANYL-D-ALANINE-CARBOXYPEPTIDASE/ENDOPEPTIDASE AMPH"/>
    <property type="match status" value="1"/>
</dbReference>
<gene>
    <name evidence="3" type="ordered locus">Sinac_4350</name>
</gene>
<feature type="chain" id="PRO_5003940787" evidence="1">
    <location>
        <begin position="26"/>
        <end position="527"/>
    </location>
</feature>
<feature type="signal peptide" evidence="1">
    <location>
        <begin position="1"/>
        <end position="25"/>
    </location>
</feature>
<reference evidence="3 4" key="1">
    <citation type="submission" date="2012-02" db="EMBL/GenBank/DDBJ databases">
        <title>Complete sequence of chromosome of Singulisphaera acidiphila DSM 18658.</title>
        <authorList>
            <consortium name="US DOE Joint Genome Institute (JGI-PGF)"/>
            <person name="Lucas S."/>
            <person name="Copeland A."/>
            <person name="Lapidus A."/>
            <person name="Glavina del Rio T."/>
            <person name="Dalin E."/>
            <person name="Tice H."/>
            <person name="Bruce D."/>
            <person name="Goodwin L."/>
            <person name="Pitluck S."/>
            <person name="Peters L."/>
            <person name="Ovchinnikova G."/>
            <person name="Chertkov O."/>
            <person name="Kyrpides N."/>
            <person name="Mavromatis K."/>
            <person name="Ivanova N."/>
            <person name="Brettin T."/>
            <person name="Detter J.C."/>
            <person name="Han C."/>
            <person name="Larimer F."/>
            <person name="Land M."/>
            <person name="Hauser L."/>
            <person name="Markowitz V."/>
            <person name="Cheng J.-F."/>
            <person name="Hugenholtz P."/>
            <person name="Woyke T."/>
            <person name="Wu D."/>
            <person name="Tindall B."/>
            <person name="Pomrenke H."/>
            <person name="Brambilla E."/>
            <person name="Klenk H.-P."/>
            <person name="Eisen J.A."/>
        </authorList>
    </citation>
    <scope>NUCLEOTIDE SEQUENCE [LARGE SCALE GENOMIC DNA]</scope>
    <source>
        <strain evidence="4">ATCC BAA-1392 / DSM 18658 / VKM B-2454 / MOB10</strain>
    </source>
</reference>
<evidence type="ECO:0000313" key="4">
    <source>
        <dbReference type="Proteomes" id="UP000010798"/>
    </source>
</evidence>
<dbReference type="InterPro" id="IPR050491">
    <property type="entry name" value="AmpC-like"/>
</dbReference>
<accession>L0DH09</accession>
<dbReference type="Proteomes" id="UP000010798">
    <property type="component" value="Chromosome"/>
</dbReference>
<dbReference type="Gene3D" id="3.40.710.10">
    <property type="entry name" value="DD-peptidase/beta-lactamase superfamily"/>
    <property type="match status" value="2"/>
</dbReference>
<dbReference type="InterPro" id="IPR001466">
    <property type="entry name" value="Beta-lactam-related"/>
</dbReference>
<dbReference type="KEGG" id="saci:Sinac_4350"/>
<evidence type="ECO:0000256" key="1">
    <source>
        <dbReference type="SAM" id="SignalP"/>
    </source>
</evidence>
<name>L0DH09_SINAD</name>
<feature type="domain" description="Beta-lactamase-related" evidence="2">
    <location>
        <begin position="46"/>
        <end position="328"/>
    </location>
</feature>
<sequence>MPMARRRFVQIAATAPLFASRPVLGAEPSADDSLRSNIRLNAGLLGLPGFVAGVVREGKLSLVQADGFADLESRTPMRQDHIFYVASLTKTFTAVMMMQYVQEKKISLDDYLLDYPFLSVGFTADRLFDPNVTLKHVLSHTSEGKPGDNFVYNGGRYNFVYGVFEKISGNTNNYKSHVNEFNKRIKEPLGLTSTLPGHPPDAKDLRIPRIVTSYALDGGRKTLKKDAGVSGATNLYPGTGLLSTVDDLAKYMIALDENRLITSESYAHITTPYILNDGRLSQYGLGWSTQKVGGHAVHWHYGFDDPYSALLVRLPEKKTSFIFLSNTGAACAPFLLGWGANVLTSSFAVAFLDSELPGVLSDADRDYSRMFLTHYTEGALGRNPGEAKRLLGKLRSTEPARFRKNDRVMISILSDLSNPAFSEEMDSLVAAYRGSGDFHPDISLAIANYYGKTGKPAKRDVFLRQIADHMGYEGGATRDACVKLGAELLRSGKTEEGRKYLWRVVRDAQTKGEKVESQERLVQALKP</sequence>
<dbReference type="RefSeq" id="WP_015247670.1">
    <property type="nucleotide sequence ID" value="NC_019892.1"/>
</dbReference>
<dbReference type="STRING" id="886293.Sinac_4350"/>
<evidence type="ECO:0000259" key="2">
    <source>
        <dbReference type="Pfam" id="PF00144"/>
    </source>
</evidence>
<dbReference type="HOGENOM" id="CLU_516677_0_0_0"/>
<dbReference type="Pfam" id="PF00144">
    <property type="entry name" value="Beta-lactamase"/>
    <property type="match status" value="1"/>
</dbReference>